<dbReference type="SUPFAM" id="SSF55785">
    <property type="entry name" value="PYP-like sensor domain (PAS domain)"/>
    <property type="match status" value="1"/>
</dbReference>
<name>A0A9W6J3V2_9HYPH</name>
<dbReference type="PANTHER" id="PTHR43047:SF72">
    <property type="entry name" value="OSMOSENSING HISTIDINE PROTEIN KINASE SLN1"/>
    <property type="match status" value="1"/>
</dbReference>
<sequence length="925" mass="97103">MTPPHAISPLRYAFGAFASLAAAGLAACALIRLASGAPLLATLIAGSSPMKPAVAVAILCASTAWLALHARAAWAGALGLALTGATAAAAGAGLVEHLSGVDLGAALAIPADGGARRIGVAAGASLLFSALALALTRSASERAEDVRQFARVAGLSIPLFAIALLIYDPFALDVIHGFEGVSLDAAMALGLVLLAIGFDRPVASLRWQIAHVGVAVIAPLAALTIHFASAERESALSRAEDRLAATARLVAERQEGVIEQARQMLIVLGRSGGARQPSPACETSMAEFMKLNPSVRAMFTIGREGMIRCATMAGLTSVVVGDRDYVRGAFDSGGFSVSNFFLSRPHGDPRIAVALPDPIDPDLIVAASLDLAALGDPLDRELGDGVTSTLIDGNGVVIARRPERHGLIGRSIADAEFAARALVQSDRAYVAPELDGRQTVFVARRLLSGHSTLIIGVPRKDVVGPVDRRLNDRLLLIAAILTASIALGVLGGELLVLRPLRRLIAYARRLEAGDLTARPEIGSSGEVRALGRALSATAGAIESRERRLAETEALFRRLFEHSPDATAVVRVDSDGDFRIETWNDAAARFSGLAARDVVGRRPRDVFPDSRGASLEHDLRRTVEQGGVTTIEREPIVNGMATVFEMVQAPLYSPEGSIERIFVSARDISERKRVERLKNEFVSTVSHELRTPLTSIAGSLGLLAGGAAGTLGAKAAGLIAIAHSNSLRLVRLINEILDIEKIEAGRMTFETTTLQVADLVNQAVAELKGYAHGFGVSVDVVPSGGELLVRGDPDRLSQVVTNLLSNAIKFSPPGEVVTVSLRTEGDVVVLSVDDRGPGVPQAFRSRLFTKFAQADSSDSRRRGGTGLGLAIVREIVDRHAGAVSYRANEFGGAVFEVRLPRRFEGEGMAASAGGGQAGAPTPHARR</sequence>
<dbReference type="Pfam" id="PF00672">
    <property type="entry name" value="HAMP"/>
    <property type="match status" value="1"/>
</dbReference>
<keyword evidence="13" id="KW-1185">Reference proteome</keyword>
<dbReference type="SMART" id="SM00304">
    <property type="entry name" value="HAMP"/>
    <property type="match status" value="1"/>
</dbReference>
<keyword evidence="8" id="KW-1133">Transmembrane helix</keyword>
<dbReference type="SUPFAM" id="SSF55874">
    <property type="entry name" value="ATPase domain of HSP90 chaperone/DNA topoisomerase II/histidine kinase"/>
    <property type="match status" value="1"/>
</dbReference>
<dbReference type="SMART" id="SM00388">
    <property type="entry name" value="HisKA"/>
    <property type="match status" value="1"/>
</dbReference>
<feature type="transmembrane region" description="Helical" evidence="8">
    <location>
        <begin position="115"/>
        <end position="136"/>
    </location>
</feature>
<dbReference type="CDD" id="cd00075">
    <property type="entry name" value="HATPase"/>
    <property type="match status" value="1"/>
</dbReference>
<evidence type="ECO:0000256" key="5">
    <source>
        <dbReference type="ARBA" id="ARBA00022679"/>
    </source>
</evidence>
<reference evidence="12" key="2">
    <citation type="submission" date="2023-01" db="EMBL/GenBank/DDBJ databases">
        <authorList>
            <person name="Sun Q."/>
            <person name="Evtushenko L."/>
        </authorList>
    </citation>
    <scope>NUCLEOTIDE SEQUENCE</scope>
    <source>
        <strain evidence="12">VKM B-2347</strain>
    </source>
</reference>
<evidence type="ECO:0000259" key="11">
    <source>
        <dbReference type="PROSITE" id="PS50885"/>
    </source>
</evidence>
<dbReference type="GO" id="GO:0009927">
    <property type="term" value="F:histidine phosphotransfer kinase activity"/>
    <property type="evidence" value="ECO:0007669"/>
    <property type="project" value="TreeGrafter"/>
</dbReference>
<dbReference type="Pfam" id="PF02518">
    <property type="entry name" value="HATPase_c"/>
    <property type="match status" value="1"/>
</dbReference>
<feature type="domain" description="Histidine kinase" evidence="9">
    <location>
        <begin position="683"/>
        <end position="902"/>
    </location>
</feature>
<dbReference type="CDD" id="cd00130">
    <property type="entry name" value="PAS"/>
    <property type="match status" value="1"/>
</dbReference>
<dbReference type="EC" id="2.7.13.3" evidence="3"/>
<evidence type="ECO:0000256" key="1">
    <source>
        <dbReference type="ARBA" id="ARBA00000085"/>
    </source>
</evidence>
<dbReference type="PROSITE" id="PS50112">
    <property type="entry name" value="PAS"/>
    <property type="match status" value="1"/>
</dbReference>
<evidence type="ECO:0000256" key="6">
    <source>
        <dbReference type="ARBA" id="ARBA00022777"/>
    </source>
</evidence>
<feature type="transmembrane region" description="Helical" evidence="8">
    <location>
        <begin position="52"/>
        <end position="68"/>
    </location>
</feature>
<dbReference type="PANTHER" id="PTHR43047">
    <property type="entry name" value="TWO-COMPONENT HISTIDINE PROTEIN KINASE"/>
    <property type="match status" value="1"/>
</dbReference>
<dbReference type="CDD" id="cd00082">
    <property type="entry name" value="HisKA"/>
    <property type="match status" value="1"/>
</dbReference>
<dbReference type="InterPro" id="IPR013656">
    <property type="entry name" value="PAS_4"/>
</dbReference>
<organism evidence="12 13">
    <name type="scientific">Hansschlegelia plantiphila</name>
    <dbReference type="NCBI Taxonomy" id="374655"/>
    <lineage>
        <taxon>Bacteria</taxon>
        <taxon>Pseudomonadati</taxon>
        <taxon>Pseudomonadota</taxon>
        <taxon>Alphaproteobacteria</taxon>
        <taxon>Hyphomicrobiales</taxon>
        <taxon>Methylopilaceae</taxon>
        <taxon>Hansschlegelia</taxon>
    </lineage>
</organism>
<feature type="transmembrane region" description="Helical" evidence="8">
    <location>
        <begin position="474"/>
        <end position="497"/>
    </location>
</feature>
<evidence type="ECO:0000256" key="7">
    <source>
        <dbReference type="SAM" id="MobiDB-lite"/>
    </source>
</evidence>
<comment type="subcellular location">
    <subcellularLocation>
        <location evidence="2">Membrane</location>
    </subcellularLocation>
</comment>
<dbReference type="AlphaFoldDB" id="A0A9W6J3V2"/>
<dbReference type="SMART" id="SM00387">
    <property type="entry name" value="HATPase_c"/>
    <property type="match status" value="1"/>
</dbReference>
<dbReference type="Pfam" id="PF00512">
    <property type="entry name" value="HisKA"/>
    <property type="match status" value="1"/>
</dbReference>
<evidence type="ECO:0000256" key="3">
    <source>
        <dbReference type="ARBA" id="ARBA00012438"/>
    </source>
</evidence>
<dbReference type="GO" id="GO:0000155">
    <property type="term" value="F:phosphorelay sensor kinase activity"/>
    <property type="evidence" value="ECO:0007669"/>
    <property type="project" value="InterPro"/>
</dbReference>
<gene>
    <name evidence="12" type="ORF">GCM10008179_29140</name>
</gene>
<dbReference type="InterPro" id="IPR003594">
    <property type="entry name" value="HATPase_dom"/>
</dbReference>
<dbReference type="InterPro" id="IPR003661">
    <property type="entry name" value="HisK_dim/P_dom"/>
</dbReference>
<dbReference type="InterPro" id="IPR005467">
    <property type="entry name" value="His_kinase_dom"/>
</dbReference>
<dbReference type="SUPFAM" id="SSF47384">
    <property type="entry name" value="Homodimeric domain of signal transducing histidine kinase"/>
    <property type="match status" value="1"/>
</dbReference>
<dbReference type="Gene3D" id="6.10.340.10">
    <property type="match status" value="1"/>
</dbReference>
<dbReference type="Gene3D" id="3.30.450.20">
    <property type="entry name" value="PAS domain"/>
    <property type="match status" value="2"/>
</dbReference>
<dbReference type="InterPro" id="IPR004358">
    <property type="entry name" value="Sig_transdc_His_kin-like_C"/>
</dbReference>
<dbReference type="InterPro" id="IPR036890">
    <property type="entry name" value="HATPase_C_sf"/>
</dbReference>
<dbReference type="FunFam" id="3.30.565.10:FF:000006">
    <property type="entry name" value="Sensor histidine kinase WalK"/>
    <property type="match status" value="1"/>
</dbReference>
<dbReference type="EMBL" id="BSFI01000021">
    <property type="protein sequence ID" value="GLK69276.1"/>
    <property type="molecule type" value="Genomic_DNA"/>
</dbReference>
<keyword evidence="8" id="KW-0472">Membrane</keyword>
<feature type="transmembrane region" description="Helical" evidence="8">
    <location>
        <begin position="209"/>
        <end position="228"/>
    </location>
</feature>
<dbReference type="PRINTS" id="PR00344">
    <property type="entry name" value="BCTRLSENSOR"/>
</dbReference>
<evidence type="ECO:0000259" key="9">
    <source>
        <dbReference type="PROSITE" id="PS50109"/>
    </source>
</evidence>
<dbReference type="InterPro" id="IPR035965">
    <property type="entry name" value="PAS-like_dom_sf"/>
</dbReference>
<dbReference type="PROSITE" id="PS50885">
    <property type="entry name" value="HAMP"/>
    <property type="match status" value="1"/>
</dbReference>
<accession>A0A9W6J3V2</accession>
<keyword evidence="4" id="KW-0597">Phosphoprotein</keyword>
<dbReference type="SMART" id="SM00091">
    <property type="entry name" value="PAS"/>
    <property type="match status" value="1"/>
</dbReference>
<comment type="caution">
    <text evidence="12">The sequence shown here is derived from an EMBL/GenBank/DDBJ whole genome shotgun (WGS) entry which is preliminary data.</text>
</comment>
<dbReference type="RefSeq" id="WP_271169505.1">
    <property type="nucleotide sequence ID" value="NZ_BSFI01000021.1"/>
</dbReference>
<dbReference type="Gene3D" id="3.30.565.10">
    <property type="entry name" value="Histidine kinase-like ATPase, C-terminal domain"/>
    <property type="match status" value="1"/>
</dbReference>
<dbReference type="NCBIfam" id="TIGR00229">
    <property type="entry name" value="sensory_box"/>
    <property type="match status" value="1"/>
</dbReference>
<comment type="catalytic activity">
    <reaction evidence="1">
        <text>ATP + protein L-histidine = ADP + protein N-phospho-L-histidine.</text>
        <dbReference type="EC" id="2.7.13.3"/>
    </reaction>
</comment>
<dbReference type="InterPro" id="IPR000014">
    <property type="entry name" value="PAS"/>
</dbReference>
<evidence type="ECO:0000259" key="10">
    <source>
        <dbReference type="PROSITE" id="PS50112"/>
    </source>
</evidence>
<keyword evidence="5" id="KW-0808">Transferase</keyword>
<dbReference type="Proteomes" id="UP001143372">
    <property type="component" value="Unassembled WGS sequence"/>
</dbReference>
<dbReference type="SUPFAM" id="SSF158472">
    <property type="entry name" value="HAMP domain-like"/>
    <property type="match status" value="1"/>
</dbReference>
<feature type="domain" description="HAMP" evidence="11">
    <location>
        <begin position="494"/>
        <end position="546"/>
    </location>
</feature>
<proteinExistence type="predicted"/>
<keyword evidence="8" id="KW-0812">Transmembrane</keyword>
<dbReference type="InterPro" id="IPR036097">
    <property type="entry name" value="HisK_dim/P_sf"/>
</dbReference>
<dbReference type="GO" id="GO:0005886">
    <property type="term" value="C:plasma membrane"/>
    <property type="evidence" value="ECO:0007669"/>
    <property type="project" value="TreeGrafter"/>
</dbReference>
<keyword evidence="6" id="KW-0418">Kinase</keyword>
<evidence type="ECO:0000256" key="8">
    <source>
        <dbReference type="SAM" id="Phobius"/>
    </source>
</evidence>
<evidence type="ECO:0000313" key="13">
    <source>
        <dbReference type="Proteomes" id="UP001143372"/>
    </source>
</evidence>
<dbReference type="InterPro" id="IPR003660">
    <property type="entry name" value="HAMP_dom"/>
</dbReference>
<feature type="transmembrane region" description="Helical" evidence="8">
    <location>
        <begin position="75"/>
        <end position="95"/>
    </location>
</feature>
<dbReference type="Gene3D" id="1.10.287.130">
    <property type="match status" value="1"/>
</dbReference>
<protein>
    <recommendedName>
        <fullName evidence="3">histidine kinase</fullName>
        <ecNumber evidence="3">2.7.13.3</ecNumber>
    </recommendedName>
</protein>
<evidence type="ECO:0000313" key="12">
    <source>
        <dbReference type="EMBL" id="GLK69276.1"/>
    </source>
</evidence>
<evidence type="ECO:0000256" key="2">
    <source>
        <dbReference type="ARBA" id="ARBA00004370"/>
    </source>
</evidence>
<reference evidence="12" key="1">
    <citation type="journal article" date="2014" name="Int. J. Syst. Evol. Microbiol.">
        <title>Complete genome sequence of Corynebacterium casei LMG S-19264T (=DSM 44701T), isolated from a smear-ripened cheese.</title>
        <authorList>
            <consortium name="US DOE Joint Genome Institute (JGI-PGF)"/>
            <person name="Walter F."/>
            <person name="Albersmeier A."/>
            <person name="Kalinowski J."/>
            <person name="Ruckert C."/>
        </authorList>
    </citation>
    <scope>NUCLEOTIDE SEQUENCE</scope>
    <source>
        <strain evidence="12">VKM B-2347</strain>
    </source>
</reference>
<feature type="region of interest" description="Disordered" evidence="7">
    <location>
        <begin position="906"/>
        <end position="925"/>
    </location>
</feature>
<dbReference type="Pfam" id="PF08448">
    <property type="entry name" value="PAS_4"/>
    <property type="match status" value="1"/>
</dbReference>
<feature type="transmembrane region" description="Helical" evidence="8">
    <location>
        <begin position="148"/>
        <end position="167"/>
    </location>
</feature>
<evidence type="ECO:0000256" key="4">
    <source>
        <dbReference type="ARBA" id="ARBA00022553"/>
    </source>
</evidence>
<dbReference type="PROSITE" id="PS50109">
    <property type="entry name" value="HIS_KIN"/>
    <property type="match status" value="1"/>
</dbReference>
<feature type="domain" description="PAS" evidence="10">
    <location>
        <begin position="551"/>
        <end position="625"/>
    </location>
</feature>